<feature type="transmembrane region" description="Helical" evidence="5">
    <location>
        <begin position="103"/>
        <end position="125"/>
    </location>
</feature>
<dbReference type="RefSeq" id="WP_306691563.1">
    <property type="nucleotide sequence ID" value="NZ_CP121271.1"/>
</dbReference>
<dbReference type="GO" id="GO:0016020">
    <property type="term" value="C:membrane"/>
    <property type="evidence" value="ECO:0007669"/>
    <property type="project" value="UniProtKB-SubCell"/>
</dbReference>
<dbReference type="Proteomes" id="UP001231701">
    <property type="component" value="Chromosome"/>
</dbReference>
<evidence type="ECO:0000256" key="2">
    <source>
        <dbReference type="ARBA" id="ARBA00022692"/>
    </source>
</evidence>
<proteinExistence type="predicted"/>
<feature type="transmembrane region" description="Helical" evidence="5">
    <location>
        <begin position="7"/>
        <end position="25"/>
    </location>
</feature>
<feature type="domain" description="GtrA/DPMS transmembrane" evidence="6">
    <location>
        <begin position="10"/>
        <end position="126"/>
    </location>
</feature>
<name>A0AAX3ZD34_STRRO</name>
<keyword evidence="3 5" id="KW-1133">Transmembrane helix</keyword>
<comment type="subcellular location">
    <subcellularLocation>
        <location evidence="1">Membrane</location>
        <topology evidence="1">Multi-pass membrane protein</topology>
    </subcellularLocation>
</comment>
<evidence type="ECO:0000259" key="6">
    <source>
        <dbReference type="Pfam" id="PF04138"/>
    </source>
</evidence>
<dbReference type="GO" id="GO:0000271">
    <property type="term" value="P:polysaccharide biosynthetic process"/>
    <property type="evidence" value="ECO:0007669"/>
    <property type="project" value="InterPro"/>
</dbReference>
<dbReference type="Pfam" id="PF04138">
    <property type="entry name" value="GtrA_DPMS_TM"/>
    <property type="match status" value="1"/>
</dbReference>
<keyword evidence="2 5" id="KW-0812">Transmembrane</keyword>
<keyword evidence="4 5" id="KW-0472">Membrane</keyword>
<evidence type="ECO:0000256" key="1">
    <source>
        <dbReference type="ARBA" id="ARBA00004141"/>
    </source>
</evidence>
<evidence type="ECO:0000256" key="3">
    <source>
        <dbReference type="ARBA" id="ARBA00022989"/>
    </source>
</evidence>
<accession>A0AAX3ZD34</accession>
<dbReference type="GeneID" id="90940988"/>
<evidence type="ECO:0000313" key="7">
    <source>
        <dbReference type="EMBL" id="WMC84609.1"/>
    </source>
</evidence>
<dbReference type="AlphaFoldDB" id="A0AAX3ZD34"/>
<dbReference type="EMBL" id="CP121271">
    <property type="protein sequence ID" value="WMC84609.1"/>
    <property type="molecule type" value="Genomic_DNA"/>
</dbReference>
<evidence type="ECO:0000256" key="5">
    <source>
        <dbReference type="SAM" id="Phobius"/>
    </source>
</evidence>
<evidence type="ECO:0000313" key="8">
    <source>
        <dbReference type="Proteomes" id="UP001231701"/>
    </source>
</evidence>
<organism evidence="7 8">
    <name type="scientific">Streptomyces rochei</name>
    <name type="common">Streptomyces parvullus</name>
    <dbReference type="NCBI Taxonomy" id="1928"/>
    <lineage>
        <taxon>Bacteria</taxon>
        <taxon>Bacillati</taxon>
        <taxon>Actinomycetota</taxon>
        <taxon>Actinomycetes</taxon>
        <taxon>Kitasatosporales</taxon>
        <taxon>Streptomycetaceae</taxon>
        <taxon>Streptomyces</taxon>
        <taxon>Streptomyces rochei group</taxon>
    </lineage>
</organism>
<sequence>MGRLREVGWFGAIGVVSTVGQALLYWVLRLWWPPAAANLVSLLVLTVLNTEANRRLTFRHTAADPVRAHLGAGGLFLLGYLATSGAVLWFKHAQPAASPAAETAVLAATSVAVTVVRFVVLRLAVFRGPRVRSGAPARSPEGS</sequence>
<evidence type="ECO:0000256" key="4">
    <source>
        <dbReference type="ARBA" id="ARBA00023136"/>
    </source>
</evidence>
<feature type="transmembrane region" description="Helical" evidence="5">
    <location>
        <begin position="70"/>
        <end position="91"/>
    </location>
</feature>
<gene>
    <name evidence="7" type="ORF">P7W03_03150</name>
</gene>
<reference evidence="7" key="1">
    <citation type="submission" date="2023-03" db="EMBL/GenBank/DDBJ databases">
        <title>Borrelidin-producing and root-colonizing Streptomyces rochei is a potent biopesticide for soil-borne oomycete-caused plant diseases.</title>
        <authorList>
            <person name="Zhou D."/>
            <person name="Wang X."/>
            <person name="Navarro-Munoz J.C."/>
            <person name="Li W."/>
            <person name="Li J."/>
            <person name="Jiu M."/>
            <person name="Deng S."/>
            <person name="Ye Y."/>
            <person name="Daly P."/>
            <person name="Wei L."/>
        </authorList>
    </citation>
    <scope>NUCLEOTIDE SEQUENCE</scope>
    <source>
        <strain evidence="7">JK1</strain>
    </source>
</reference>
<feature type="transmembrane region" description="Helical" evidence="5">
    <location>
        <begin position="31"/>
        <end position="49"/>
    </location>
</feature>
<dbReference type="InterPro" id="IPR007267">
    <property type="entry name" value="GtrA_DPMS_TM"/>
</dbReference>
<protein>
    <submittedName>
        <fullName evidence="7">GtrA family protein</fullName>
    </submittedName>
</protein>